<evidence type="ECO:0000313" key="2">
    <source>
        <dbReference type="Proteomes" id="UP000198304"/>
    </source>
</evidence>
<evidence type="ECO:0000313" key="1">
    <source>
        <dbReference type="EMBL" id="SNS21287.1"/>
    </source>
</evidence>
<dbReference type="OrthoDB" id="2469132at2"/>
<dbReference type="RefSeq" id="WP_089282304.1">
    <property type="nucleotide sequence ID" value="NZ_FZOJ01000006.1"/>
</dbReference>
<name>A0A239CMB8_9FIRM</name>
<protein>
    <submittedName>
        <fullName evidence="1">Uncharacterized protein</fullName>
    </submittedName>
</protein>
<dbReference type="EMBL" id="FZOJ01000006">
    <property type="protein sequence ID" value="SNS21287.1"/>
    <property type="molecule type" value="Genomic_DNA"/>
</dbReference>
<organism evidence="1 2">
    <name type="scientific">Anaerovirgula multivorans</name>
    <dbReference type="NCBI Taxonomy" id="312168"/>
    <lineage>
        <taxon>Bacteria</taxon>
        <taxon>Bacillati</taxon>
        <taxon>Bacillota</taxon>
        <taxon>Clostridia</taxon>
        <taxon>Peptostreptococcales</taxon>
        <taxon>Natronincolaceae</taxon>
        <taxon>Anaerovirgula</taxon>
    </lineage>
</organism>
<keyword evidence="2" id="KW-1185">Reference proteome</keyword>
<dbReference type="AlphaFoldDB" id="A0A239CMB8"/>
<dbReference type="Proteomes" id="UP000198304">
    <property type="component" value="Unassembled WGS sequence"/>
</dbReference>
<proteinExistence type="predicted"/>
<gene>
    <name evidence="1" type="ORF">SAMN05446037_100649</name>
</gene>
<accession>A0A239CMB8</accession>
<sequence>MNKGCAKCDYKEACRKSVRTSEGLVPAKSQTQVSMKCVCTVMPICKKCKLFKSRKCAYWKILNGKQQQLGEVVVCPKKDKLAKA</sequence>
<reference evidence="1 2" key="1">
    <citation type="submission" date="2017-06" db="EMBL/GenBank/DDBJ databases">
        <authorList>
            <person name="Kim H.J."/>
            <person name="Triplett B.A."/>
        </authorList>
    </citation>
    <scope>NUCLEOTIDE SEQUENCE [LARGE SCALE GENOMIC DNA]</scope>
    <source>
        <strain evidence="1 2">SCA</strain>
    </source>
</reference>